<organism evidence="2 3">
    <name type="scientific">Arthrobacter stackebrandtii</name>
    <dbReference type="NCBI Taxonomy" id="272161"/>
    <lineage>
        <taxon>Bacteria</taxon>
        <taxon>Bacillati</taxon>
        <taxon>Actinomycetota</taxon>
        <taxon>Actinomycetes</taxon>
        <taxon>Micrococcales</taxon>
        <taxon>Micrococcaceae</taxon>
        <taxon>Arthrobacter</taxon>
    </lineage>
</organism>
<dbReference type="RefSeq" id="WP_209677899.1">
    <property type="nucleotide sequence ID" value="NZ_JAGIOI010000001.1"/>
</dbReference>
<name>A0ABS4YTT8_9MICC</name>
<evidence type="ECO:0008006" key="4">
    <source>
        <dbReference type="Google" id="ProtNLM"/>
    </source>
</evidence>
<evidence type="ECO:0000256" key="1">
    <source>
        <dbReference type="SAM" id="MobiDB-lite"/>
    </source>
</evidence>
<sequence>MAKKSKNTKKSRFGNPAKAAADAAAKTEARSAADARLDRAMTALSSGFVDWLEAQSRPDTSIDVSLAILDDFFDMYRIIEPHADPTNLVPEAVYEVMDVTADANPLGVLTLRSGVNDYVSYLAQASLWTGTPEDLAAVRAELVRTDAPETLDGAHLTDADGPDGGDFEFADIFIPELSPEDLVAAAQHSPLWLNTLALLDWVGDGRELGPDGKITDQEQAAAVISHSGFKRFTNAQNNNTAGQHGADRLAFYWEMLAANSIITVADNKICVADGAPQQDDTDDIAHTMSNLLGYYVFSVILADAVDDDLEDWQNAMAGWLSSAASATPPAAAVLLHALEEPEEDPAAYYTAEYIARWAEEGLVTLDEHLLVPPAWRADVYDILHDDFPIQAVGPGAEAGQ</sequence>
<reference evidence="2 3" key="1">
    <citation type="submission" date="2021-03" db="EMBL/GenBank/DDBJ databases">
        <title>Sequencing the genomes of 1000 actinobacteria strains.</title>
        <authorList>
            <person name="Klenk H.-P."/>
        </authorList>
    </citation>
    <scope>NUCLEOTIDE SEQUENCE [LARGE SCALE GENOMIC DNA]</scope>
    <source>
        <strain evidence="2 3">DSM 16005</strain>
    </source>
</reference>
<protein>
    <recommendedName>
        <fullName evidence="4">DUF4272 domain-containing protein</fullName>
    </recommendedName>
</protein>
<proteinExistence type="predicted"/>
<evidence type="ECO:0000313" key="2">
    <source>
        <dbReference type="EMBL" id="MBP2412207.1"/>
    </source>
</evidence>
<feature type="compositionally biased region" description="Basic residues" evidence="1">
    <location>
        <begin position="1"/>
        <end position="12"/>
    </location>
</feature>
<gene>
    <name evidence="2" type="ORF">JOF48_001006</name>
</gene>
<dbReference type="Proteomes" id="UP000711614">
    <property type="component" value="Unassembled WGS sequence"/>
</dbReference>
<comment type="caution">
    <text evidence="2">The sequence shown here is derived from an EMBL/GenBank/DDBJ whole genome shotgun (WGS) entry which is preliminary data.</text>
</comment>
<keyword evidence="3" id="KW-1185">Reference proteome</keyword>
<accession>A0ABS4YTT8</accession>
<dbReference type="EMBL" id="JAGIOI010000001">
    <property type="protein sequence ID" value="MBP2412207.1"/>
    <property type="molecule type" value="Genomic_DNA"/>
</dbReference>
<evidence type="ECO:0000313" key="3">
    <source>
        <dbReference type="Proteomes" id="UP000711614"/>
    </source>
</evidence>
<feature type="region of interest" description="Disordered" evidence="1">
    <location>
        <begin position="1"/>
        <end position="25"/>
    </location>
</feature>